<feature type="compositionally biased region" description="Basic and acidic residues" evidence="1">
    <location>
        <begin position="62"/>
        <end position="84"/>
    </location>
</feature>
<feature type="region of interest" description="Disordered" evidence="1">
    <location>
        <begin position="1"/>
        <end position="195"/>
    </location>
</feature>
<protein>
    <submittedName>
        <fullName evidence="3">Uncharacterized protein</fullName>
    </submittedName>
</protein>
<feature type="compositionally biased region" description="Basic and acidic residues" evidence="1">
    <location>
        <begin position="105"/>
        <end position="115"/>
    </location>
</feature>
<name>D7MI49_ARALL</name>
<feature type="compositionally biased region" description="Basic and acidic residues" evidence="1">
    <location>
        <begin position="152"/>
        <end position="162"/>
    </location>
</feature>
<feature type="compositionally biased region" description="Basic and acidic residues" evidence="1">
    <location>
        <begin position="29"/>
        <end position="47"/>
    </location>
</feature>
<evidence type="ECO:0000313" key="3">
    <source>
        <dbReference type="EMBL" id="EFH46753.1"/>
    </source>
</evidence>
<dbReference type="Proteomes" id="UP000008694">
    <property type="component" value="Unassembled WGS sequence"/>
</dbReference>
<dbReference type="EMBL" id="GL348719">
    <property type="protein sequence ID" value="EFH46753.1"/>
    <property type="molecule type" value="Genomic_DNA"/>
</dbReference>
<proteinExistence type="predicted"/>
<dbReference type="Gramene" id="fgenesh1_pg.C_scaffold_7002811">
    <property type="protein sequence ID" value="fgenesh1_pg.C_scaffold_7002811"/>
    <property type="gene ID" value="fgenesh1_pg.C_scaffold_7002811"/>
</dbReference>
<keyword evidence="2" id="KW-0812">Transmembrane</keyword>
<keyword evidence="2" id="KW-1133">Transmembrane helix</keyword>
<feature type="compositionally biased region" description="Basic and acidic residues" evidence="1">
    <location>
        <begin position="131"/>
        <end position="144"/>
    </location>
</feature>
<dbReference type="HOGENOM" id="CLU_1047131_0_0_1"/>
<dbReference type="AlphaFoldDB" id="D7MI49"/>
<accession>D7MI49</accession>
<evidence type="ECO:0000256" key="2">
    <source>
        <dbReference type="SAM" id="Phobius"/>
    </source>
</evidence>
<evidence type="ECO:0000313" key="4">
    <source>
        <dbReference type="Proteomes" id="UP000008694"/>
    </source>
</evidence>
<organism evidence="4">
    <name type="scientific">Arabidopsis lyrata subsp. lyrata</name>
    <name type="common">Lyre-leaved rock-cress</name>
    <dbReference type="NCBI Taxonomy" id="81972"/>
    <lineage>
        <taxon>Eukaryota</taxon>
        <taxon>Viridiplantae</taxon>
        <taxon>Streptophyta</taxon>
        <taxon>Embryophyta</taxon>
        <taxon>Tracheophyta</taxon>
        <taxon>Spermatophyta</taxon>
        <taxon>Magnoliopsida</taxon>
        <taxon>eudicotyledons</taxon>
        <taxon>Gunneridae</taxon>
        <taxon>Pentapetalae</taxon>
        <taxon>rosids</taxon>
        <taxon>malvids</taxon>
        <taxon>Brassicales</taxon>
        <taxon>Brassicaceae</taxon>
        <taxon>Camelineae</taxon>
        <taxon>Arabidopsis</taxon>
    </lineage>
</organism>
<reference evidence="4" key="1">
    <citation type="journal article" date="2011" name="Nat. Genet.">
        <title>The Arabidopsis lyrata genome sequence and the basis of rapid genome size change.</title>
        <authorList>
            <person name="Hu T.T."/>
            <person name="Pattyn P."/>
            <person name="Bakker E.G."/>
            <person name="Cao J."/>
            <person name="Cheng J.-F."/>
            <person name="Clark R.M."/>
            <person name="Fahlgren N."/>
            <person name="Fawcett J.A."/>
            <person name="Grimwood J."/>
            <person name="Gundlach H."/>
            <person name="Haberer G."/>
            <person name="Hollister J.D."/>
            <person name="Ossowski S."/>
            <person name="Ottilar R.P."/>
            <person name="Salamov A.A."/>
            <person name="Schneeberger K."/>
            <person name="Spannagl M."/>
            <person name="Wang X."/>
            <person name="Yang L."/>
            <person name="Nasrallah M.E."/>
            <person name="Bergelson J."/>
            <person name="Carrington J.C."/>
            <person name="Gaut B.S."/>
            <person name="Schmutz J."/>
            <person name="Mayer K.F.X."/>
            <person name="Van de Peer Y."/>
            <person name="Grigoriev I.V."/>
            <person name="Nordborg M."/>
            <person name="Weigel D."/>
            <person name="Guo Y.-L."/>
        </authorList>
    </citation>
    <scope>NUCLEOTIDE SEQUENCE [LARGE SCALE GENOMIC DNA]</scope>
    <source>
        <strain evidence="4">cv. MN47</strain>
    </source>
</reference>
<evidence type="ECO:0000256" key="1">
    <source>
        <dbReference type="SAM" id="MobiDB-lite"/>
    </source>
</evidence>
<gene>
    <name evidence="3" type="ORF">ARALYDRAFT_355638</name>
</gene>
<keyword evidence="2" id="KW-0472">Membrane</keyword>
<keyword evidence="4" id="KW-1185">Reference proteome</keyword>
<sequence length="266" mass="30513">MLLPNVKACRDRKLKAESNNSQVLKPKRRRDEREVEASKARKVKEQQARLTRVEAQWLVQEESWKMRDQARRREATPQQRREKPAPPPETPGRRRSRSRSTSENLLRRQRGESLGKKPSLRLDLSPSTGNRGREHEIPTTENGRHARRTLNSHREKQDRNKTSESSSAQMKSDRKNLEPSHGTGRNRSPERQAIDGDCVVLGEKNGGKSPTRATHAPDFLVFLFFLTGFNIAKSILILIPMHFFKLSLSSRLGAVRSIYATLIQIQ</sequence>
<feature type="transmembrane region" description="Helical" evidence="2">
    <location>
        <begin position="219"/>
        <end position="241"/>
    </location>
</feature>